<evidence type="ECO:0000313" key="20">
    <source>
        <dbReference type="EMBL" id="KAK7933199.1"/>
    </source>
</evidence>
<evidence type="ECO:0000256" key="1">
    <source>
        <dbReference type="ARBA" id="ARBA00001946"/>
    </source>
</evidence>
<keyword evidence="11" id="KW-0460">Magnesium</keyword>
<keyword evidence="10" id="KW-0862">Zinc</keyword>
<dbReference type="AlphaFoldDB" id="A0AAW0PW28"/>
<dbReference type="Proteomes" id="UP001460270">
    <property type="component" value="Unassembled WGS sequence"/>
</dbReference>
<dbReference type="FunFam" id="1.50.10.20:FF:000005">
    <property type="entry name" value="Geranylgeranyl transferase type-1 subunit beta"/>
    <property type="match status" value="1"/>
</dbReference>
<evidence type="ECO:0000313" key="21">
    <source>
        <dbReference type="Proteomes" id="UP001460270"/>
    </source>
</evidence>
<comment type="cofactor">
    <cofactor evidence="1">
        <name>Mg(2+)</name>
        <dbReference type="ChEBI" id="CHEBI:18420"/>
    </cofactor>
</comment>
<dbReference type="GO" id="GO:0005953">
    <property type="term" value="C:CAAX-protein geranylgeranyltransferase complex"/>
    <property type="evidence" value="ECO:0007669"/>
    <property type="project" value="InterPro"/>
</dbReference>
<evidence type="ECO:0000256" key="13">
    <source>
        <dbReference type="ARBA" id="ARBA00031713"/>
    </source>
</evidence>
<evidence type="ECO:0000256" key="15">
    <source>
        <dbReference type="ARBA" id="ARBA00065714"/>
    </source>
</evidence>
<keyword evidence="12 17" id="KW-0175">Coiled coil</keyword>
<dbReference type="Pfam" id="PF00432">
    <property type="entry name" value="Prenyltrans"/>
    <property type="match status" value="1"/>
</dbReference>
<evidence type="ECO:0000256" key="6">
    <source>
        <dbReference type="ARBA" id="ARBA00022602"/>
    </source>
</evidence>
<evidence type="ECO:0000256" key="4">
    <source>
        <dbReference type="ARBA" id="ARBA00012700"/>
    </source>
</evidence>
<gene>
    <name evidence="20" type="ORF">WMY93_004095</name>
</gene>
<dbReference type="GO" id="GO:0004662">
    <property type="term" value="F:CAAX-protein geranylgeranyltransferase activity"/>
    <property type="evidence" value="ECO:0007669"/>
    <property type="project" value="UniProtKB-EC"/>
</dbReference>
<feature type="domain" description="Prenyltransferase alpha-alpha toroid" evidence="19">
    <location>
        <begin position="527"/>
        <end position="773"/>
    </location>
</feature>
<dbReference type="InterPro" id="IPR008930">
    <property type="entry name" value="Terpenoid_cyclase/PrenylTrfase"/>
</dbReference>
<evidence type="ECO:0000256" key="9">
    <source>
        <dbReference type="ARBA" id="ARBA00022737"/>
    </source>
</evidence>
<evidence type="ECO:0000256" key="8">
    <source>
        <dbReference type="ARBA" id="ARBA00022723"/>
    </source>
</evidence>
<keyword evidence="8" id="KW-0479">Metal-binding</keyword>
<dbReference type="SUPFAM" id="SSF48239">
    <property type="entry name" value="Terpenoid cyclases/Protein prenyltransferases"/>
    <property type="match status" value="1"/>
</dbReference>
<dbReference type="CDD" id="cd02895">
    <property type="entry name" value="GGTase-I"/>
    <property type="match status" value="1"/>
</dbReference>
<dbReference type="InterPro" id="IPR039902">
    <property type="entry name" value="CCDC148/CCDC112"/>
</dbReference>
<proteinExistence type="inferred from homology"/>
<comment type="caution">
    <text evidence="20">The sequence shown here is derived from an EMBL/GenBank/DDBJ whole genome shotgun (WGS) entry which is preliminary data.</text>
</comment>
<feature type="coiled-coil region" evidence="17">
    <location>
        <begin position="129"/>
        <end position="174"/>
    </location>
</feature>
<evidence type="ECO:0000256" key="3">
    <source>
        <dbReference type="ARBA" id="ARBA00010497"/>
    </source>
</evidence>
<sequence length="836" mass="97987">MAAAIATAQAAEERGWVVDSAKPHTSTSPATRHNEDDKHSRLKSAQFLREAQSNRRLIEKLQKERPLFVQCRRNGWTDLCAEFEDYEKVLDGERKAEKANFKKQLSKIQNGVRKFQRHLTDVKPTAELIEKLKEIMSEVESSISSLKEDQRSKFEELLKEESAYRQEITAYEKKIENWNTGVKTESRPHTSTISKTKLQDRDLPAEVRDLELYLNKTGGSSGGWDQFDHQAFIKVWIKFRGQPAYRKEAKLYLPSKTEEEIEQHEEWYRELIHLQDKKKEAIRRWRAGRQMERESRMQSQEEMEKAKHKEKAAIMQAQRLKAEEEKREKALQLEKWKKEQQMRVEEEEQQRLVEEIQKQKRAKEERRRQLEVKLIIEEQLRLKREEEEEEQRRKRQEEMRETEERRREATRGIKKFNERDLHKVEAKFYEKQMQKQQEEDRQRRIVSRLREKMESHVSRDPSRLTRPTKGWEERMKNIGPSGGGPVFQMYHSRYFEKRKLYRKQFHGAGAKMAEEESQFEEFEQIDFLRDRHVRFFQRTLQILPERYSSLETTRLTIVFFALSGLDVLDALEVIDKNSMIEWIYSHQVLPTEDQSNLSHCGFRGSSHIGIPYSTKGPGVPHPYDSGHVAMTYTGLCSLLILGDDLSRVNKQAIMAGLRVLQLEDGSFYAVPEGSENDIRFIYCAASICYMLDDWSGMDIQKAIEYIRSSLSYDSGFGQGAGRESHGGWTYCAIASLCLMGRLEEAFSRKELDRIRRWCIMRQQTGFHGRPNKPWTPATPSGSEPRWSCWTCSSSLTLERTAASSSRLRTVWWGASPSGPTAIQTLFTPTWASAAWP</sequence>
<feature type="region of interest" description="Disordered" evidence="18">
    <location>
        <begin position="385"/>
        <end position="413"/>
    </location>
</feature>
<evidence type="ECO:0000256" key="18">
    <source>
        <dbReference type="SAM" id="MobiDB-lite"/>
    </source>
</evidence>
<dbReference type="InterPro" id="IPR001330">
    <property type="entry name" value="Prenyltrans"/>
</dbReference>
<evidence type="ECO:0000256" key="5">
    <source>
        <dbReference type="ARBA" id="ARBA00020603"/>
    </source>
</evidence>
<feature type="region of interest" description="Disordered" evidence="18">
    <location>
        <begin position="1"/>
        <end position="42"/>
    </location>
</feature>
<dbReference type="Gene3D" id="1.50.10.20">
    <property type="match status" value="1"/>
</dbReference>
<evidence type="ECO:0000256" key="2">
    <source>
        <dbReference type="ARBA" id="ARBA00001947"/>
    </source>
</evidence>
<comment type="subunit">
    <text evidence="15">Heterodimer of FNTA and PGGT1B. PGGT1B mediates interaction with substrate peptides.</text>
</comment>
<keyword evidence="21" id="KW-1185">Reference proteome</keyword>
<evidence type="ECO:0000256" key="17">
    <source>
        <dbReference type="SAM" id="Coils"/>
    </source>
</evidence>
<keyword evidence="6" id="KW-0637">Prenyltransferase</keyword>
<dbReference type="EMBL" id="JBBPFD010000003">
    <property type="protein sequence ID" value="KAK7933199.1"/>
    <property type="molecule type" value="Genomic_DNA"/>
</dbReference>
<evidence type="ECO:0000256" key="16">
    <source>
        <dbReference type="ARBA" id="ARBA00078363"/>
    </source>
</evidence>
<evidence type="ECO:0000256" key="12">
    <source>
        <dbReference type="ARBA" id="ARBA00023054"/>
    </source>
</evidence>
<dbReference type="EC" id="2.5.1.59" evidence="4"/>
<comment type="cofactor">
    <cofactor evidence="2">
        <name>Zn(2+)</name>
        <dbReference type="ChEBI" id="CHEBI:29105"/>
    </cofactor>
</comment>
<dbReference type="InterPro" id="IPR041960">
    <property type="entry name" value="GGTase_I_beta"/>
</dbReference>
<keyword evidence="7" id="KW-0808">Transferase</keyword>
<organism evidence="20 21">
    <name type="scientific">Mugilogobius chulae</name>
    <name type="common">yellowstripe goby</name>
    <dbReference type="NCBI Taxonomy" id="88201"/>
    <lineage>
        <taxon>Eukaryota</taxon>
        <taxon>Metazoa</taxon>
        <taxon>Chordata</taxon>
        <taxon>Craniata</taxon>
        <taxon>Vertebrata</taxon>
        <taxon>Euteleostomi</taxon>
        <taxon>Actinopterygii</taxon>
        <taxon>Neopterygii</taxon>
        <taxon>Teleostei</taxon>
        <taxon>Neoteleostei</taxon>
        <taxon>Acanthomorphata</taxon>
        <taxon>Gobiaria</taxon>
        <taxon>Gobiiformes</taxon>
        <taxon>Gobioidei</taxon>
        <taxon>Gobiidae</taxon>
        <taxon>Gobionellinae</taxon>
        <taxon>Mugilogobius</taxon>
    </lineage>
</organism>
<feature type="compositionally biased region" description="Low complexity" evidence="18">
    <location>
        <begin position="1"/>
        <end position="10"/>
    </location>
</feature>
<dbReference type="PANTHER" id="PTHR21549">
    <property type="entry name" value="MUTATED IN BLADDER CANCER 1"/>
    <property type="match status" value="1"/>
</dbReference>
<evidence type="ECO:0000256" key="10">
    <source>
        <dbReference type="ARBA" id="ARBA00022833"/>
    </source>
</evidence>
<reference evidence="21" key="1">
    <citation type="submission" date="2024-04" db="EMBL/GenBank/DDBJ databases">
        <title>Salinicola lusitanus LLJ914,a marine bacterium isolated from the Okinawa Trough.</title>
        <authorList>
            <person name="Li J."/>
        </authorList>
    </citation>
    <scope>NUCLEOTIDE SEQUENCE [LARGE SCALE GENOMIC DNA]</scope>
</reference>
<protein>
    <recommendedName>
        <fullName evidence="5">Geranylgeranyl transferase type-1 subunit beta</fullName>
        <ecNumber evidence="4">2.5.1.59</ecNumber>
    </recommendedName>
    <alternativeName>
        <fullName evidence="13">Geranylgeranyl transferase type I subunit beta</fullName>
    </alternativeName>
    <alternativeName>
        <fullName evidence="16">Type I protein geranyl-geranyltransferase subunit beta</fullName>
    </alternativeName>
</protein>
<evidence type="ECO:0000256" key="11">
    <source>
        <dbReference type="ARBA" id="ARBA00022842"/>
    </source>
</evidence>
<keyword evidence="9" id="KW-0677">Repeat</keyword>
<comment type="catalytic activity">
    <reaction evidence="14">
        <text>geranylgeranyl diphosphate + L-cysteinyl-[protein] = S-geranylgeranyl-L-cysteinyl-[protein] + diphosphate</text>
        <dbReference type="Rhea" id="RHEA:21240"/>
        <dbReference type="Rhea" id="RHEA-COMP:10131"/>
        <dbReference type="Rhea" id="RHEA-COMP:11537"/>
        <dbReference type="ChEBI" id="CHEBI:29950"/>
        <dbReference type="ChEBI" id="CHEBI:33019"/>
        <dbReference type="ChEBI" id="CHEBI:57533"/>
        <dbReference type="ChEBI" id="CHEBI:86021"/>
        <dbReference type="EC" id="2.5.1.59"/>
    </reaction>
</comment>
<comment type="similarity">
    <text evidence="3">Belongs to the protein prenyltransferase subunit beta family.</text>
</comment>
<name>A0AAW0PW28_9GOBI</name>
<evidence type="ECO:0000256" key="14">
    <source>
        <dbReference type="ARBA" id="ARBA00050428"/>
    </source>
</evidence>
<dbReference type="PANTHER" id="PTHR21549:SF0">
    <property type="entry name" value="COILED-COIL DOMAIN-CONTAINING PROTEIN 112"/>
    <property type="match status" value="1"/>
</dbReference>
<dbReference type="GO" id="GO:0046872">
    <property type="term" value="F:metal ion binding"/>
    <property type="evidence" value="ECO:0007669"/>
    <property type="project" value="UniProtKB-KW"/>
</dbReference>
<evidence type="ECO:0000256" key="7">
    <source>
        <dbReference type="ARBA" id="ARBA00022679"/>
    </source>
</evidence>
<accession>A0AAW0PW28</accession>
<evidence type="ECO:0000259" key="19">
    <source>
        <dbReference type="Pfam" id="PF00432"/>
    </source>
</evidence>